<keyword evidence="2" id="KW-1185">Reference proteome</keyword>
<dbReference type="Proteomes" id="UP001320119">
    <property type="component" value="Chromosome"/>
</dbReference>
<sequence>MRLIKWSFGLVIGLVVLVAVAPIAAKHYAVYWFTEQGYEAQIKTVGFNAVTGKLSIAGLDIRKSNEQGIRIDLLEAHIKLPELFGQEAVIRRLRTQGLRLDIGALDTNFSEFTTPIETFVNRHMPAWRFEIISSLNEHLEVCRTGASPSGKALSQCFSIGSFALRDATVQNTSKGWQLSTRSTSHLQRMYFKDHFNGTSLLYLGDAKIRDVVADQTERRIGQIALKSFHLVERSEIETQRLDTPYQTQLNSLLVNDIVETRSRDQVRLQLGLVDATALRQTLHKDHNAAFVIVERLREVFPSLDLALSGESAGPNVIVEVMKTRVIDGGIAWLDDSVSPPAQEALTGLSLELGPISSAQPEKRSPVTFIARLSDGGEIVVRGRLAPFAEHPNFDVDGHVKGLDLAKISAYTETLFNERVLQGRVDAKFRAQGQSSSIQGDASVRLSDMSTGGGARLNGVLSLQDSYSALKDRNQSVDFEVFFDFDLLKVNSLSEALGYRAKRTLSDLAQGITPQRPANKPKAAQGMVFEPLKYNPSETELMGGQAIRFKDITVLAKENPTKILSLCPVTTGGEWAGLYRQGKPLKSWEQISSAENEHLLNMSKRRAKAVSKKLDEMGVSKKRVRFCEPTLKLTDNGPSFLSAELK</sequence>
<organism evidence="1 2">
    <name type="scientific">Marinagarivorans cellulosilyticus</name>
    <dbReference type="NCBI Taxonomy" id="2721545"/>
    <lineage>
        <taxon>Bacteria</taxon>
        <taxon>Pseudomonadati</taxon>
        <taxon>Pseudomonadota</taxon>
        <taxon>Gammaproteobacteria</taxon>
        <taxon>Cellvibrionales</taxon>
        <taxon>Cellvibrionaceae</taxon>
        <taxon>Marinagarivorans</taxon>
    </lineage>
</organism>
<dbReference type="AlphaFoldDB" id="A0AAN1WJZ9"/>
<gene>
    <name evidence="1" type="ORF">MARGE09_P3123</name>
</gene>
<proteinExistence type="predicted"/>
<evidence type="ECO:0000313" key="2">
    <source>
        <dbReference type="Proteomes" id="UP001320119"/>
    </source>
</evidence>
<dbReference type="Pfam" id="PF05359">
    <property type="entry name" value="DUF748"/>
    <property type="match status" value="1"/>
</dbReference>
<dbReference type="EMBL" id="AP023086">
    <property type="protein sequence ID" value="BCD98922.1"/>
    <property type="molecule type" value="Genomic_DNA"/>
</dbReference>
<evidence type="ECO:0000313" key="1">
    <source>
        <dbReference type="EMBL" id="BCD98922.1"/>
    </source>
</evidence>
<name>A0AAN1WJZ9_9GAMM</name>
<dbReference type="RefSeq" id="WP_236983639.1">
    <property type="nucleotide sequence ID" value="NZ_AP023086.1"/>
</dbReference>
<reference evidence="1 2" key="1">
    <citation type="journal article" date="2022" name="IScience">
        <title>An ultrasensitive nanofiber-based assay for enzymatic hydrolysis and deep-sea microbial degradation of cellulose.</title>
        <authorList>
            <person name="Tsudome M."/>
            <person name="Tachioka M."/>
            <person name="Miyazaki M."/>
            <person name="Uchimura K."/>
            <person name="Tsuda M."/>
            <person name="Takaki Y."/>
            <person name="Deguchi S."/>
        </authorList>
    </citation>
    <scope>NUCLEOTIDE SEQUENCE [LARGE SCALE GENOMIC DNA]</scope>
    <source>
        <strain evidence="1 2">GE09</strain>
    </source>
</reference>
<dbReference type="KEGG" id="marq:MARGE09_P3123"/>
<dbReference type="InterPro" id="IPR008023">
    <property type="entry name" value="DUF748"/>
</dbReference>
<protein>
    <submittedName>
        <fullName evidence="1">Uncharacterized protein</fullName>
    </submittedName>
</protein>
<accession>A0AAN1WJZ9</accession>